<comment type="caution">
    <text evidence="2">The sequence shown here is derived from an EMBL/GenBank/DDBJ whole genome shotgun (WGS) entry which is preliminary data.</text>
</comment>
<feature type="transmembrane region" description="Helical" evidence="1">
    <location>
        <begin position="131"/>
        <end position="158"/>
    </location>
</feature>
<keyword evidence="1" id="KW-0472">Membrane</keyword>
<sequence length="431" mass="50155">MLKSFRHAYYYALNHRNALIFLATLTFVWLLFSSIGGIGYRNFDSGIRSSLLWHLTVDPWSVWFSPAYMGERFGYITDKPYVYYFAYYMPAALVGKVFGWKAANLALFAFSYAGTLLSLLLVAFSQVQKSLLGMFCIFISICFFGGFDYVVNLLFHMTEDRAETWLTPFFYFSNMCNLYWSPQHCIPAWIMIGILLNRKYIFPTLNKILPIAAVSLILWSPLCMLGLMPFFIPHLINHLKQYLSFSLINISAFILFCVLILFILSNDFSFPIHFSVLVFSDFWKRYMLFIMVEFIFILPIILYKISHFSTDETRLIFTAIFSLILIPFIILGTWNDWAIKVCMPSIFILSIFVGKQFILLIKSKSRMLYYAGFLFFLTSLTAAEELLFSATHYEVSFRFPPELRDFGPGYIVSQQLGKADSYFFKYLAKAQ</sequence>
<feature type="transmembrane region" description="Helical" evidence="1">
    <location>
        <begin position="367"/>
        <end position="388"/>
    </location>
</feature>
<feature type="transmembrane region" description="Helical" evidence="1">
    <location>
        <begin position="208"/>
        <end position="232"/>
    </location>
</feature>
<keyword evidence="1" id="KW-1133">Transmembrane helix</keyword>
<dbReference type="RefSeq" id="WP_235178118.1">
    <property type="nucleotide sequence ID" value="NZ_JAKFFV010000007.1"/>
</dbReference>
<evidence type="ECO:0000313" key="3">
    <source>
        <dbReference type="Proteomes" id="UP001139411"/>
    </source>
</evidence>
<feature type="transmembrane region" description="Helical" evidence="1">
    <location>
        <begin position="244"/>
        <end position="265"/>
    </location>
</feature>
<feature type="transmembrane region" description="Helical" evidence="1">
    <location>
        <begin position="81"/>
        <end position="99"/>
    </location>
</feature>
<accession>A0A9X1QDT3</accession>
<feature type="transmembrane region" description="Helical" evidence="1">
    <location>
        <begin position="315"/>
        <end position="334"/>
    </location>
</feature>
<gene>
    <name evidence="2" type="ORF">L0661_13085</name>
</gene>
<name>A0A9X1QDT3_9BACT</name>
<organism evidence="2 3">
    <name type="scientific">Dyadobacter chenhuakuii</name>
    <dbReference type="NCBI Taxonomy" id="2909339"/>
    <lineage>
        <taxon>Bacteria</taxon>
        <taxon>Pseudomonadati</taxon>
        <taxon>Bacteroidota</taxon>
        <taxon>Cytophagia</taxon>
        <taxon>Cytophagales</taxon>
        <taxon>Spirosomataceae</taxon>
        <taxon>Dyadobacter</taxon>
    </lineage>
</organism>
<reference evidence="2" key="1">
    <citation type="submission" date="2022-01" db="EMBL/GenBank/DDBJ databases">
        <title>Novel species in genus Dyadobacter.</title>
        <authorList>
            <person name="Ma C."/>
        </authorList>
    </citation>
    <scope>NUCLEOTIDE SEQUENCE</scope>
    <source>
        <strain evidence="2">CY357</strain>
    </source>
</reference>
<feature type="transmembrane region" description="Helical" evidence="1">
    <location>
        <begin position="286"/>
        <end position="303"/>
    </location>
</feature>
<feature type="transmembrane region" description="Helical" evidence="1">
    <location>
        <begin position="20"/>
        <end position="39"/>
    </location>
</feature>
<proteinExistence type="predicted"/>
<evidence type="ECO:0000313" key="2">
    <source>
        <dbReference type="EMBL" id="MCF2499251.1"/>
    </source>
</evidence>
<feature type="transmembrane region" description="Helical" evidence="1">
    <location>
        <begin position="341"/>
        <end position="361"/>
    </location>
</feature>
<evidence type="ECO:0000256" key="1">
    <source>
        <dbReference type="SAM" id="Phobius"/>
    </source>
</evidence>
<dbReference type="EMBL" id="JAKFFV010000007">
    <property type="protein sequence ID" value="MCF2499251.1"/>
    <property type="molecule type" value="Genomic_DNA"/>
</dbReference>
<protein>
    <submittedName>
        <fullName evidence="2">Uncharacterized protein</fullName>
    </submittedName>
</protein>
<keyword evidence="1" id="KW-0812">Transmembrane</keyword>
<dbReference type="Proteomes" id="UP001139411">
    <property type="component" value="Unassembled WGS sequence"/>
</dbReference>
<feature type="transmembrane region" description="Helical" evidence="1">
    <location>
        <begin position="178"/>
        <end position="196"/>
    </location>
</feature>
<feature type="transmembrane region" description="Helical" evidence="1">
    <location>
        <begin position="105"/>
        <end position="124"/>
    </location>
</feature>
<dbReference type="AlphaFoldDB" id="A0A9X1QDT3"/>